<organism evidence="11 12">
    <name type="scientific">Pseudocercospora fuligena</name>
    <dbReference type="NCBI Taxonomy" id="685502"/>
    <lineage>
        <taxon>Eukaryota</taxon>
        <taxon>Fungi</taxon>
        <taxon>Dikarya</taxon>
        <taxon>Ascomycota</taxon>
        <taxon>Pezizomycotina</taxon>
        <taxon>Dothideomycetes</taxon>
        <taxon>Dothideomycetidae</taxon>
        <taxon>Mycosphaerellales</taxon>
        <taxon>Mycosphaerellaceae</taxon>
        <taxon>Pseudocercospora</taxon>
    </lineage>
</organism>
<feature type="compositionally biased region" description="Acidic residues" evidence="8">
    <location>
        <begin position="503"/>
        <end position="513"/>
    </location>
</feature>
<dbReference type="SUPFAM" id="SSF103473">
    <property type="entry name" value="MFS general substrate transporter"/>
    <property type="match status" value="1"/>
</dbReference>
<comment type="subcellular location">
    <subcellularLocation>
        <location evidence="1">Cell membrane</location>
        <topology evidence="1">Multi-pass membrane protein</topology>
    </subcellularLocation>
</comment>
<gene>
    <name evidence="11" type="ORF">HII31_13659</name>
</gene>
<keyword evidence="5 9" id="KW-1133">Transmembrane helix</keyword>
<feature type="region of interest" description="Disordered" evidence="8">
    <location>
        <begin position="487"/>
        <end position="529"/>
    </location>
</feature>
<feature type="transmembrane region" description="Helical" evidence="9">
    <location>
        <begin position="50"/>
        <end position="67"/>
    </location>
</feature>
<dbReference type="InterPro" id="IPR020846">
    <property type="entry name" value="MFS_dom"/>
</dbReference>
<evidence type="ECO:0000256" key="1">
    <source>
        <dbReference type="ARBA" id="ARBA00004651"/>
    </source>
</evidence>
<dbReference type="Gene3D" id="1.20.1250.20">
    <property type="entry name" value="MFS general substrate transporter like domains"/>
    <property type="match status" value="1"/>
</dbReference>
<feature type="transmembrane region" description="Helical" evidence="9">
    <location>
        <begin position="321"/>
        <end position="339"/>
    </location>
</feature>
<evidence type="ECO:0000256" key="7">
    <source>
        <dbReference type="ARBA" id="ARBA00038459"/>
    </source>
</evidence>
<protein>
    <submittedName>
        <fullName evidence="11">Major facilitator superfamily multidrug transporter mdrA</fullName>
    </submittedName>
</protein>
<keyword evidence="3" id="KW-1003">Cell membrane</keyword>
<keyword evidence="12" id="KW-1185">Reference proteome</keyword>
<evidence type="ECO:0000259" key="10">
    <source>
        <dbReference type="PROSITE" id="PS50850"/>
    </source>
</evidence>
<dbReference type="PROSITE" id="PS50850">
    <property type="entry name" value="MFS"/>
    <property type="match status" value="1"/>
</dbReference>
<feature type="transmembrane region" description="Helical" evidence="9">
    <location>
        <begin position="177"/>
        <end position="200"/>
    </location>
</feature>
<reference evidence="11" key="1">
    <citation type="submission" date="2020-04" db="EMBL/GenBank/DDBJ databases">
        <title>Draft genome resource of the tomato pathogen Pseudocercospora fuligena.</title>
        <authorList>
            <person name="Zaccaron A."/>
        </authorList>
    </citation>
    <scope>NUCLEOTIDE SEQUENCE</scope>
    <source>
        <strain evidence="11">PF001</strain>
    </source>
</reference>
<feature type="transmembrane region" description="Helical" evidence="9">
    <location>
        <begin position="282"/>
        <end position="309"/>
    </location>
</feature>
<evidence type="ECO:0000256" key="4">
    <source>
        <dbReference type="ARBA" id="ARBA00022692"/>
    </source>
</evidence>
<sequence length="529" mass="58173">MELARKLIPSNCRSQSVQAPIPYERDAQGLLTWAPNDPENPKNWKRSTKWFYTFVSIMVVSNASMASSTTSGCLESISEQLHVSVEAAKLTVTLFLLGYVAGPCIWAPLSEFFGRQVIYLSTFVTYVGFTFLCAFTPNFAGLLLGRFFTGVFISGALSNTPGLFADLWEPVERAKCMTLFSVALQMGPAIGPITSGFYQLTLDWRWAFYQLLWTGGACLPLLLLIPETHPAILLERKAKRIRLAASSNTDLVRAPSEVQPISLLQTFKTALSRPWLLLLDPICFFVAIYMTVVYTLLYMLFTIFPIVFIQKRGWNSGVGELPLLSIIVGGLLGAALSFWDSARLRQKIEKGHIYRAEDTLPVSIIAALIFPIAMFSLAWTGQYNSIHWIVPTLAGVAISFVIVLQFVSFLGYLSEVYLRYAASAQATNQIVRSAIAASAPLWTEQMFGAMGVGGGGSLIAGVAVLLMPIPILFYRYGEGIRRKSKWAPTNPVGDGVGNGQESSEGEEEKEEVEVERGDAENGRSHPGLV</sequence>
<feature type="transmembrane region" description="Helical" evidence="9">
    <location>
        <begin position="87"/>
        <end position="106"/>
    </location>
</feature>
<dbReference type="InterPro" id="IPR011701">
    <property type="entry name" value="MFS"/>
</dbReference>
<dbReference type="PANTHER" id="PTHR23502">
    <property type="entry name" value="MAJOR FACILITATOR SUPERFAMILY"/>
    <property type="match status" value="1"/>
</dbReference>
<dbReference type="EMBL" id="JABCIY010000344">
    <property type="protein sequence ID" value="KAF7185036.1"/>
    <property type="molecule type" value="Genomic_DNA"/>
</dbReference>
<keyword evidence="2" id="KW-0813">Transport</keyword>
<dbReference type="Pfam" id="PF07690">
    <property type="entry name" value="MFS_1"/>
    <property type="match status" value="1"/>
</dbReference>
<dbReference type="InterPro" id="IPR036259">
    <property type="entry name" value="MFS_trans_sf"/>
</dbReference>
<feature type="transmembrane region" description="Helical" evidence="9">
    <location>
        <begin position="118"/>
        <end position="137"/>
    </location>
</feature>
<feature type="transmembrane region" description="Helical" evidence="9">
    <location>
        <begin position="458"/>
        <end position="476"/>
    </location>
</feature>
<name>A0A8H6R5L6_9PEZI</name>
<dbReference type="AlphaFoldDB" id="A0A8H6R5L6"/>
<evidence type="ECO:0000256" key="2">
    <source>
        <dbReference type="ARBA" id="ARBA00022448"/>
    </source>
</evidence>
<dbReference type="GO" id="GO:0022857">
    <property type="term" value="F:transmembrane transporter activity"/>
    <property type="evidence" value="ECO:0007669"/>
    <property type="project" value="InterPro"/>
</dbReference>
<dbReference type="Proteomes" id="UP000660729">
    <property type="component" value="Unassembled WGS sequence"/>
</dbReference>
<evidence type="ECO:0000256" key="9">
    <source>
        <dbReference type="SAM" id="Phobius"/>
    </source>
</evidence>
<feature type="compositionally biased region" description="Basic and acidic residues" evidence="8">
    <location>
        <begin position="514"/>
        <end position="523"/>
    </location>
</feature>
<evidence type="ECO:0000313" key="12">
    <source>
        <dbReference type="Proteomes" id="UP000660729"/>
    </source>
</evidence>
<evidence type="ECO:0000256" key="6">
    <source>
        <dbReference type="ARBA" id="ARBA00023136"/>
    </source>
</evidence>
<evidence type="ECO:0000256" key="8">
    <source>
        <dbReference type="SAM" id="MobiDB-lite"/>
    </source>
</evidence>
<comment type="similarity">
    <text evidence="7">Belongs to the major facilitator superfamily. DHA1 family. Polyamines/proton antiporter (TC 2.A.1.2.16) subfamily.</text>
</comment>
<feature type="transmembrane region" description="Helical" evidence="9">
    <location>
        <begin position="386"/>
        <end position="413"/>
    </location>
</feature>
<dbReference type="GO" id="GO:0005886">
    <property type="term" value="C:plasma membrane"/>
    <property type="evidence" value="ECO:0007669"/>
    <property type="project" value="UniProtKB-SubCell"/>
</dbReference>
<evidence type="ECO:0000256" key="5">
    <source>
        <dbReference type="ARBA" id="ARBA00022989"/>
    </source>
</evidence>
<dbReference type="OrthoDB" id="6770063at2759"/>
<feature type="transmembrane region" description="Helical" evidence="9">
    <location>
        <begin position="143"/>
        <end position="165"/>
    </location>
</feature>
<comment type="caution">
    <text evidence="11">The sequence shown here is derived from an EMBL/GenBank/DDBJ whole genome shotgun (WGS) entry which is preliminary data.</text>
</comment>
<feature type="domain" description="Major facilitator superfamily (MFS) profile" evidence="10">
    <location>
        <begin position="48"/>
        <end position="479"/>
    </location>
</feature>
<evidence type="ECO:0000256" key="3">
    <source>
        <dbReference type="ARBA" id="ARBA00022475"/>
    </source>
</evidence>
<keyword evidence="4 9" id="KW-0812">Transmembrane</keyword>
<accession>A0A8H6R5L6</accession>
<dbReference type="PANTHER" id="PTHR23502:SF186">
    <property type="entry name" value="MAJOR FACILITATOR SUPERFAMILY (MFS) PROFILE DOMAIN-CONTAINING PROTEIN"/>
    <property type="match status" value="1"/>
</dbReference>
<evidence type="ECO:0000313" key="11">
    <source>
        <dbReference type="EMBL" id="KAF7185036.1"/>
    </source>
</evidence>
<proteinExistence type="inferred from homology"/>
<keyword evidence="6 9" id="KW-0472">Membrane</keyword>
<feature type="transmembrane region" description="Helical" evidence="9">
    <location>
        <begin position="360"/>
        <end position="380"/>
    </location>
</feature>